<accession>Q0G7D9</accession>
<dbReference type="SUPFAM" id="SSF53335">
    <property type="entry name" value="S-adenosyl-L-methionine-dependent methyltransferases"/>
    <property type="match status" value="1"/>
</dbReference>
<dbReference type="STRING" id="217511.GCA_001463845_00040"/>
<evidence type="ECO:0000313" key="2">
    <source>
        <dbReference type="Proteomes" id="UP000004310"/>
    </source>
</evidence>
<dbReference type="Gene3D" id="3.40.50.150">
    <property type="entry name" value="Vaccinia Virus protein VP39"/>
    <property type="match status" value="1"/>
</dbReference>
<evidence type="ECO:0008006" key="3">
    <source>
        <dbReference type="Google" id="ProtNLM"/>
    </source>
</evidence>
<keyword evidence="2" id="KW-1185">Reference proteome</keyword>
<dbReference type="RefSeq" id="WP_007066399.1">
    <property type="nucleotide sequence ID" value="NZ_DS022272.1"/>
</dbReference>
<proteinExistence type="predicted"/>
<name>Q0G7D9_9HYPH</name>
<dbReference type="AlphaFoldDB" id="Q0G7D9"/>
<dbReference type="EMBL" id="AATP01000001">
    <property type="protein sequence ID" value="EAU42425.1"/>
    <property type="molecule type" value="Genomic_DNA"/>
</dbReference>
<reference evidence="1 2" key="1">
    <citation type="journal article" date="2010" name="J. Bacteriol.">
        <title>Genome sequence of Fulvimarina pelagi HTCC2506T, a Mn(II)-oxidizing alphaproteobacterium possessing an aerobic anoxygenic photosynthetic gene cluster and Xanthorhodopsin.</title>
        <authorList>
            <person name="Kang I."/>
            <person name="Oh H.M."/>
            <person name="Lim S.I."/>
            <person name="Ferriera S."/>
            <person name="Giovannoni S.J."/>
            <person name="Cho J.C."/>
        </authorList>
    </citation>
    <scope>NUCLEOTIDE SEQUENCE [LARGE SCALE GENOMIC DNA]</scope>
    <source>
        <strain evidence="1 2">HTCC2506</strain>
    </source>
</reference>
<dbReference type="HOGENOM" id="CLU_047561_0_0_5"/>
<evidence type="ECO:0000313" key="1">
    <source>
        <dbReference type="EMBL" id="EAU42425.1"/>
    </source>
</evidence>
<dbReference type="InterPro" id="IPR029063">
    <property type="entry name" value="SAM-dependent_MTases_sf"/>
</dbReference>
<dbReference type="eggNOG" id="COG2890">
    <property type="taxonomic scope" value="Bacteria"/>
</dbReference>
<sequence>MSGFEADWLTLREPADRRARNPILLEAAAAYALEKIGPIVDLGCGTGSTFRALDPLTANGRSWIFVDDDPRLLDRALEALPATANERVTLQRADLAQPTETLFAGAALVTASALFDLVSSAYIVELAQALRRENVGLYTALTVDGRVEWEKPHALDEIIVEAFARDQKTDKGFGEGLGGDAAAVLDDAFRAEGFSIRSSTSDWLLGADDAELQDAFHKGFAQTARARLDAEDLEEWLAFRASAAREGAMVRVGHRDCLAFPPG</sequence>
<organism evidence="1 2">
    <name type="scientific">Fulvimarina pelagi HTCC2506</name>
    <dbReference type="NCBI Taxonomy" id="314231"/>
    <lineage>
        <taxon>Bacteria</taxon>
        <taxon>Pseudomonadati</taxon>
        <taxon>Pseudomonadota</taxon>
        <taxon>Alphaproteobacteria</taxon>
        <taxon>Hyphomicrobiales</taxon>
        <taxon>Aurantimonadaceae</taxon>
        <taxon>Fulvimarina</taxon>
    </lineage>
</organism>
<gene>
    <name evidence="1" type="ORF">FP2506_06286</name>
</gene>
<protein>
    <recommendedName>
        <fullName evidence="3">Methyltransferase domain-containing protein</fullName>
    </recommendedName>
</protein>
<comment type="caution">
    <text evidence="1">The sequence shown here is derived from an EMBL/GenBank/DDBJ whole genome shotgun (WGS) entry which is preliminary data.</text>
</comment>
<dbReference type="Proteomes" id="UP000004310">
    <property type="component" value="Unassembled WGS sequence"/>
</dbReference>